<reference evidence="2 3" key="1">
    <citation type="submission" date="2024-08" db="EMBL/GenBank/DDBJ databases">
        <authorList>
            <person name="Cucini C."/>
            <person name="Frati F."/>
        </authorList>
    </citation>
    <scope>NUCLEOTIDE SEQUENCE [LARGE SCALE GENOMIC DNA]</scope>
</reference>
<feature type="transmembrane region" description="Helical" evidence="1">
    <location>
        <begin position="199"/>
        <end position="223"/>
    </location>
</feature>
<dbReference type="Proteomes" id="UP001642540">
    <property type="component" value="Unassembled WGS sequence"/>
</dbReference>
<accession>A0ABP1RJF2</accession>
<comment type="caution">
    <text evidence="2">The sequence shown here is derived from an EMBL/GenBank/DDBJ whole genome shotgun (WGS) entry which is preliminary data.</text>
</comment>
<protein>
    <recommendedName>
        <fullName evidence="4">Odorant receptor</fullName>
    </recommendedName>
</protein>
<feature type="transmembrane region" description="Helical" evidence="1">
    <location>
        <begin position="75"/>
        <end position="99"/>
    </location>
</feature>
<evidence type="ECO:0008006" key="4">
    <source>
        <dbReference type="Google" id="ProtNLM"/>
    </source>
</evidence>
<evidence type="ECO:0000313" key="3">
    <source>
        <dbReference type="Proteomes" id="UP001642540"/>
    </source>
</evidence>
<name>A0ABP1RJF2_9HEXA</name>
<gene>
    <name evidence="2" type="ORF">ODALV1_LOCUS22935</name>
</gene>
<keyword evidence="1" id="KW-0472">Membrane</keyword>
<proteinExistence type="predicted"/>
<evidence type="ECO:0000313" key="2">
    <source>
        <dbReference type="EMBL" id="CAL8129172.1"/>
    </source>
</evidence>
<dbReference type="EMBL" id="CAXLJM020000076">
    <property type="protein sequence ID" value="CAL8129172.1"/>
    <property type="molecule type" value="Genomic_DNA"/>
</dbReference>
<feature type="transmembrane region" description="Helical" evidence="1">
    <location>
        <begin position="308"/>
        <end position="334"/>
    </location>
</feature>
<sequence length="395" mass="45659">MLTPSCMLPALKLGLRIARCFGGVRIEWDKERKLIAPISSPKRLLFHHTCCRIQIFLCTLVLIQTYQKRHEDSMTIFMINAFPVVYMSYCHILTLTYSLKYRIVIQLLNNMIGFSNKYSEQWKNSSKLDTIEKFAMWTHRFFVYSITPFPFLYPNSVVRFLPCLAANPGYWILNECSGLEPSSSGIESGKKILVYLANYFLWAFGLHSAIFVFGTMTAAATCLRSFLKTYLIEYKNTLHGKKRSNRKFPQQMKVAILYRQIQVMVNMFNDIHQKVMMSSTVLELILLQIVTFYMVIETEYSLSNLPYILLFGCIFVNAFIATLCLFGVMGSVYTDSVRILKGLKANEKILWLKKFHLSCAPVKLQFGQNNFVEKVTALNCEDFFVKQSVNLLLVE</sequence>
<organism evidence="2 3">
    <name type="scientific">Orchesella dallaii</name>
    <dbReference type="NCBI Taxonomy" id="48710"/>
    <lineage>
        <taxon>Eukaryota</taxon>
        <taxon>Metazoa</taxon>
        <taxon>Ecdysozoa</taxon>
        <taxon>Arthropoda</taxon>
        <taxon>Hexapoda</taxon>
        <taxon>Collembola</taxon>
        <taxon>Entomobryomorpha</taxon>
        <taxon>Entomobryoidea</taxon>
        <taxon>Orchesellidae</taxon>
        <taxon>Orchesellinae</taxon>
        <taxon>Orchesella</taxon>
    </lineage>
</organism>
<keyword evidence="1" id="KW-0812">Transmembrane</keyword>
<keyword evidence="3" id="KW-1185">Reference proteome</keyword>
<feature type="transmembrane region" description="Helical" evidence="1">
    <location>
        <begin position="44"/>
        <end position="63"/>
    </location>
</feature>
<feature type="transmembrane region" description="Helical" evidence="1">
    <location>
        <begin position="275"/>
        <end position="296"/>
    </location>
</feature>
<evidence type="ECO:0000256" key="1">
    <source>
        <dbReference type="SAM" id="Phobius"/>
    </source>
</evidence>
<keyword evidence="1" id="KW-1133">Transmembrane helix</keyword>